<feature type="region of interest" description="Disordered" evidence="1">
    <location>
        <begin position="68"/>
        <end position="137"/>
    </location>
</feature>
<proteinExistence type="predicted"/>
<evidence type="ECO:0000313" key="2">
    <source>
        <dbReference type="EnsemblMetazoa" id="Aqu2.1.12619_001"/>
    </source>
</evidence>
<feature type="compositionally biased region" description="Basic and acidic residues" evidence="1">
    <location>
        <begin position="1"/>
        <end position="13"/>
    </location>
</feature>
<feature type="region of interest" description="Disordered" evidence="1">
    <location>
        <begin position="1"/>
        <end position="23"/>
    </location>
</feature>
<feature type="compositionally biased region" description="Acidic residues" evidence="1">
    <location>
        <begin position="117"/>
        <end position="137"/>
    </location>
</feature>
<reference evidence="2" key="1">
    <citation type="submission" date="2017-05" db="UniProtKB">
        <authorList>
            <consortium name="EnsemblMetazoa"/>
        </authorList>
    </citation>
    <scope>IDENTIFICATION</scope>
</reference>
<accession>A0A1X7TDF6</accession>
<protein>
    <submittedName>
        <fullName evidence="2">Uncharacterized protein</fullName>
    </submittedName>
</protein>
<dbReference type="EnsemblMetazoa" id="Aqu2.1.12619_001">
    <property type="protein sequence ID" value="Aqu2.1.12619_001"/>
    <property type="gene ID" value="Aqu2.1.12619"/>
</dbReference>
<dbReference type="InParanoid" id="A0A1X7TDF6"/>
<name>A0A1X7TDF6_AMPQE</name>
<organism evidence="2">
    <name type="scientific">Amphimedon queenslandica</name>
    <name type="common">Sponge</name>
    <dbReference type="NCBI Taxonomy" id="400682"/>
    <lineage>
        <taxon>Eukaryota</taxon>
        <taxon>Metazoa</taxon>
        <taxon>Porifera</taxon>
        <taxon>Demospongiae</taxon>
        <taxon>Heteroscleromorpha</taxon>
        <taxon>Haplosclerida</taxon>
        <taxon>Niphatidae</taxon>
        <taxon>Amphimedon</taxon>
    </lineage>
</organism>
<sequence>MSQKTSLEKEKYSLTEGLDEDPELKKHVQELEACHNSSSERLYHQLREELETLQQECYTRQMKYGHQQQDKAVASSAKPSWSHVKPSPFHPKNDMTFKVKTQRQQQQQPIIDLTRENEEEEKGESGNESDWEPLDESELASIDIMEAMYNLEEEEIGIQEKLLDPFDDDFDKNDFDTLPLLPPPALRQNASLAAKNITTNYQASSSLASGISKSYSCSSLSNAKAPGSQDREGLL</sequence>
<feature type="region of interest" description="Disordered" evidence="1">
    <location>
        <begin position="212"/>
        <end position="235"/>
    </location>
</feature>
<dbReference type="AlphaFoldDB" id="A0A1X7TDF6"/>
<evidence type="ECO:0000256" key="1">
    <source>
        <dbReference type="SAM" id="MobiDB-lite"/>
    </source>
</evidence>